<keyword evidence="3" id="KW-1185">Reference proteome</keyword>
<gene>
    <name evidence="2" type="ORF">NW762_001444</name>
</gene>
<evidence type="ECO:0000259" key="1">
    <source>
        <dbReference type="Pfam" id="PF01636"/>
    </source>
</evidence>
<dbReference type="InterPro" id="IPR011009">
    <property type="entry name" value="Kinase-like_dom_sf"/>
</dbReference>
<dbReference type="Proteomes" id="UP001152049">
    <property type="component" value="Unassembled WGS sequence"/>
</dbReference>
<protein>
    <recommendedName>
        <fullName evidence="1">Aminoglycoside phosphotransferase domain-containing protein</fullName>
    </recommendedName>
</protein>
<feature type="domain" description="Aminoglycoside phosphotransferase" evidence="1">
    <location>
        <begin position="114"/>
        <end position="328"/>
    </location>
</feature>
<dbReference type="Pfam" id="PF01636">
    <property type="entry name" value="APH"/>
    <property type="match status" value="1"/>
</dbReference>
<dbReference type="EMBL" id="JAOQAZ010000002">
    <property type="protein sequence ID" value="KAJ4269776.1"/>
    <property type="molecule type" value="Genomic_DNA"/>
</dbReference>
<dbReference type="InterPro" id="IPR002575">
    <property type="entry name" value="Aminoglycoside_PTrfase"/>
</dbReference>
<dbReference type="SUPFAM" id="SSF56112">
    <property type="entry name" value="Protein kinase-like (PK-like)"/>
    <property type="match status" value="1"/>
</dbReference>
<dbReference type="PANTHER" id="PTHR21310">
    <property type="entry name" value="AMINOGLYCOSIDE PHOSPHOTRANSFERASE-RELATED-RELATED"/>
    <property type="match status" value="1"/>
</dbReference>
<dbReference type="AlphaFoldDB" id="A0A9W8SEQ5"/>
<sequence>MVCLGCQPDQQMVLYNGSPQQSLRHKIEVPFLLEPPRLYTPFSHTLPMIEAVSAKLPFIRNAADLPGPLPTLSEIHNSPPESRFSSKWDGFSSLGGVTVIRDIYVVKYGKRVTEYEGNALLFIEKHLQIRAPRLYAMYQDEPSGCFYLIMEYIQGVNLESIWPSLPNESKSSVTTQLKDMFDQMRSLEPPNNFIGGIDGGTLRDPPFMTEVPDPRINGPFKSSEEVGLALALASRNFWEETGRPGWLPRFFTQHLGAALKDHEAKFTHGDLHMRNVVVERVLEDSSSGGEIKQHYEYRVRGIVDWESAGWYPAYWEYASALARAHEETDWPEHVGKMMKPYPLELSMIFLVFQDLQLIY</sequence>
<accession>A0A9W8SEQ5</accession>
<name>A0A9W8SEQ5_9HYPO</name>
<evidence type="ECO:0000313" key="2">
    <source>
        <dbReference type="EMBL" id="KAJ4269776.1"/>
    </source>
</evidence>
<dbReference type="Gene3D" id="3.90.1200.10">
    <property type="match status" value="1"/>
</dbReference>
<dbReference type="InterPro" id="IPR051678">
    <property type="entry name" value="AGP_Transferase"/>
</dbReference>
<reference evidence="2" key="1">
    <citation type="submission" date="2022-09" db="EMBL/GenBank/DDBJ databases">
        <title>Fusarium specimens isolated from Avocado Roots.</title>
        <authorList>
            <person name="Stajich J."/>
            <person name="Roper C."/>
            <person name="Heimlech-Rivalta G."/>
        </authorList>
    </citation>
    <scope>NUCLEOTIDE SEQUENCE</scope>
    <source>
        <strain evidence="2">CF00136</strain>
    </source>
</reference>
<organism evidence="2 3">
    <name type="scientific">Fusarium torreyae</name>
    <dbReference type="NCBI Taxonomy" id="1237075"/>
    <lineage>
        <taxon>Eukaryota</taxon>
        <taxon>Fungi</taxon>
        <taxon>Dikarya</taxon>
        <taxon>Ascomycota</taxon>
        <taxon>Pezizomycotina</taxon>
        <taxon>Sordariomycetes</taxon>
        <taxon>Hypocreomycetidae</taxon>
        <taxon>Hypocreales</taxon>
        <taxon>Nectriaceae</taxon>
        <taxon>Fusarium</taxon>
    </lineage>
</organism>
<proteinExistence type="predicted"/>
<evidence type="ECO:0000313" key="3">
    <source>
        <dbReference type="Proteomes" id="UP001152049"/>
    </source>
</evidence>
<dbReference type="OrthoDB" id="4177236at2759"/>
<comment type="caution">
    <text evidence="2">The sequence shown here is derived from an EMBL/GenBank/DDBJ whole genome shotgun (WGS) entry which is preliminary data.</text>
</comment>
<dbReference type="PANTHER" id="PTHR21310:SF48">
    <property type="entry name" value="AMINOGLYCOSIDE PHOSPHOTRANSFERASE DOMAIN-CONTAINING PROTEIN"/>
    <property type="match status" value="1"/>
</dbReference>
<dbReference type="CDD" id="cd05120">
    <property type="entry name" value="APH_ChoK_like"/>
    <property type="match status" value="1"/>
</dbReference>